<feature type="compositionally biased region" description="Acidic residues" evidence="1">
    <location>
        <begin position="67"/>
        <end position="80"/>
    </location>
</feature>
<protein>
    <submittedName>
        <fullName evidence="2">Uncharacterized protein</fullName>
    </submittedName>
</protein>
<comment type="caution">
    <text evidence="2">The sequence shown here is derived from an EMBL/GenBank/DDBJ whole genome shotgun (WGS) entry which is preliminary data.</text>
</comment>
<dbReference type="Proteomes" id="UP000824469">
    <property type="component" value="Unassembled WGS sequence"/>
</dbReference>
<proteinExistence type="predicted"/>
<reference evidence="2 3" key="1">
    <citation type="journal article" date="2021" name="Nat. Plants">
        <title>The Taxus genome provides insights into paclitaxel biosynthesis.</title>
        <authorList>
            <person name="Xiong X."/>
            <person name="Gou J."/>
            <person name="Liao Q."/>
            <person name="Li Y."/>
            <person name="Zhou Q."/>
            <person name="Bi G."/>
            <person name="Li C."/>
            <person name="Du R."/>
            <person name="Wang X."/>
            <person name="Sun T."/>
            <person name="Guo L."/>
            <person name="Liang H."/>
            <person name="Lu P."/>
            <person name="Wu Y."/>
            <person name="Zhang Z."/>
            <person name="Ro D.K."/>
            <person name="Shang Y."/>
            <person name="Huang S."/>
            <person name="Yan J."/>
        </authorList>
    </citation>
    <scope>NUCLEOTIDE SEQUENCE [LARGE SCALE GENOMIC DNA]</scope>
    <source>
        <strain evidence="2">Ta-2019</strain>
    </source>
</reference>
<keyword evidence="3" id="KW-1185">Reference proteome</keyword>
<feature type="region of interest" description="Disordered" evidence="1">
    <location>
        <begin position="44"/>
        <end position="80"/>
    </location>
</feature>
<accession>A0AA38GIF0</accession>
<feature type="non-terminal residue" evidence="2">
    <location>
        <position position="80"/>
    </location>
</feature>
<dbReference type="AlphaFoldDB" id="A0AA38GIF0"/>
<evidence type="ECO:0000313" key="3">
    <source>
        <dbReference type="Proteomes" id="UP000824469"/>
    </source>
</evidence>
<organism evidence="2 3">
    <name type="scientific">Taxus chinensis</name>
    <name type="common">Chinese yew</name>
    <name type="synonym">Taxus wallichiana var. chinensis</name>
    <dbReference type="NCBI Taxonomy" id="29808"/>
    <lineage>
        <taxon>Eukaryota</taxon>
        <taxon>Viridiplantae</taxon>
        <taxon>Streptophyta</taxon>
        <taxon>Embryophyta</taxon>
        <taxon>Tracheophyta</taxon>
        <taxon>Spermatophyta</taxon>
        <taxon>Pinopsida</taxon>
        <taxon>Pinidae</taxon>
        <taxon>Conifers II</taxon>
        <taxon>Cupressales</taxon>
        <taxon>Taxaceae</taxon>
        <taxon>Taxus</taxon>
    </lineage>
</organism>
<evidence type="ECO:0000256" key="1">
    <source>
        <dbReference type="SAM" id="MobiDB-lite"/>
    </source>
</evidence>
<name>A0AA38GIF0_TAXCH</name>
<sequence length="80" mass="8792">MISDMISMKPVSLVIGDSGAMLIYLQLKPKLEGNKYVENEFALLGPPKGKHTMENVPAPKPTKPIEVDDEEEEHEESGGL</sequence>
<dbReference type="EMBL" id="JAHRHJ020000003">
    <property type="protein sequence ID" value="KAH9321810.1"/>
    <property type="molecule type" value="Genomic_DNA"/>
</dbReference>
<gene>
    <name evidence="2" type="ORF">KI387_016449</name>
</gene>
<evidence type="ECO:0000313" key="2">
    <source>
        <dbReference type="EMBL" id="KAH9321810.1"/>
    </source>
</evidence>